<name>A0AAW6CLE9_FLAPL</name>
<reference evidence="2" key="1">
    <citation type="submission" date="2023-01" db="EMBL/GenBank/DDBJ databases">
        <title>Human gut microbiome strain richness.</title>
        <authorList>
            <person name="Chen-Liaw A."/>
        </authorList>
    </citation>
    <scope>NUCLEOTIDE SEQUENCE</scope>
    <source>
        <strain evidence="2">1001287st1_F4_1001285I_161205</strain>
    </source>
</reference>
<accession>A0AAW6CLE9</accession>
<dbReference type="InterPro" id="IPR001387">
    <property type="entry name" value="Cro/C1-type_HTH"/>
</dbReference>
<dbReference type="SMART" id="SM00530">
    <property type="entry name" value="HTH_XRE"/>
    <property type="match status" value="1"/>
</dbReference>
<dbReference type="RefSeq" id="WP_195384461.1">
    <property type="nucleotide sequence ID" value="NZ_BAABXT010000001.1"/>
</dbReference>
<organism evidence="2 3">
    <name type="scientific">Flavonifractor plautii</name>
    <name type="common">Fusobacterium plautii</name>
    <dbReference type="NCBI Taxonomy" id="292800"/>
    <lineage>
        <taxon>Bacteria</taxon>
        <taxon>Bacillati</taxon>
        <taxon>Bacillota</taxon>
        <taxon>Clostridia</taxon>
        <taxon>Eubacteriales</taxon>
        <taxon>Oscillospiraceae</taxon>
        <taxon>Flavonifractor</taxon>
    </lineage>
</organism>
<dbReference type="AlphaFoldDB" id="A0AAW6CLE9"/>
<proteinExistence type="predicted"/>
<dbReference type="GO" id="GO:0003677">
    <property type="term" value="F:DNA binding"/>
    <property type="evidence" value="ECO:0007669"/>
    <property type="project" value="InterPro"/>
</dbReference>
<gene>
    <name evidence="2" type="ORF">PNE06_20725</name>
</gene>
<dbReference type="Gene3D" id="1.10.260.40">
    <property type="entry name" value="lambda repressor-like DNA-binding domains"/>
    <property type="match status" value="1"/>
</dbReference>
<dbReference type="EMBL" id="JAQLWV010000046">
    <property type="protein sequence ID" value="MDB7935513.1"/>
    <property type="molecule type" value="Genomic_DNA"/>
</dbReference>
<evidence type="ECO:0000313" key="2">
    <source>
        <dbReference type="EMBL" id="MDB7935513.1"/>
    </source>
</evidence>
<dbReference type="SUPFAM" id="SSF47413">
    <property type="entry name" value="lambda repressor-like DNA-binding domains"/>
    <property type="match status" value="1"/>
</dbReference>
<dbReference type="Proteomes" id="UP001211173">
    <property type="component" value="Unassembled WGS sequence"/>
</dbReference>
<dbReference type="PROSITE" id="PS50943">
    <property type="entry name" value="HTH_CROC1"/>
    <property type="match status" value="1"/>
</dbReference>
<dbReference type="Pfam" id="PF13443">
    <property type="entry name" value="HTH_26"/>
    <property type="match status" value="1"/>
</dbReference>
<comment type="caution">
    <text evidence="2">The sequence shown here is derived from an EMBL/GenBank/DDBJ whole genome shotgun (WGS) entry which is preliminary data.</text>
</comment>
<feature type="domain" description="HTH cro/C1-type" evidence="1">
    <location>
        <begin position="39"/>
        <end position="63"/>
    </location>
</feature>
<sequence>MSNLYNRLQELCDEKGVSGYRMCKDVGIQPSIMTDLKMGRRASMKVETAQKVADYFGVTVGYLLGEGKEKAPTQEGEREFELSPAFFRLKQGLEPYDISEDDADFLLDVYKAHIKKNNQG</sequence>
<protein>
    <submittedName>
        <fullName evidence="2">Helix-turn-helix transcriptional regulator</fullName>
    </submittedName>
</protein>
<dbReference type="CDD" id="cd00093">
    <property type="entry name" value="HTH_XRE"/>
    <property type="match status" value="1"/>
</dbReference>
<evidence type="ECO:0000313" key="3">
    <source>
        <dbReference type="Proteomes" id="UP001211173"/>
    </source>
</evidence>
<dbReference type="InterPro" id="IPR010982">
    <property type="entry name" value="Lambda_DNA-bd_dom_sf"/>
</dbReference>
<evidence type="ECO:0000259" key="1">
    <source>
        <dbReference type="PROSITE" id="PS50943"/>
    </source>
</evidence>